<comment type="similarity">
    <text evidence="2">Belongs to the ESF2/ABP1 family.</text>
</comment>
<evidence type="ECO:0000313" key="7">
    <source>
        <dbReference type="Proteomes" id="UP000310200"/>
    </source>
</evidence>
<dbReference type="InterPro" id="IPR012677">
    <property type="entry name" value="Nucleotide-bd_a/b_plait_sf"/>
</dbReference>
<evidence type="ECO:0000256" key="1">
    <source>
        <dbReference type="ARBA" id="ARBA00004604"/>
    </source>
</evidence>
<name>A0A4S2KTK2_9HYME</name>
<dbReference type="GO" id="GO:0000447">
    <property type="term" value="P:endonucleolytic cleavage in ITS1 to separate SSU-rRNA from 5.8S rRNA and LSU-rRNA from tricistronic rRNA transcript (SSU-rRNA, 5.8S rRNA, LSU-rRNA)"/>
    <property type="evidence" value="ECO:0007669"/>
    <property type="project" value="TreeGrafter"/>
</dbReference>
<dbReference type="GO" id="GO:0005730">
    <property type="term" value="C:nucleolus"/>
    <property type="evidence" value="ECO:0007669"/>
    <property type="project" value="UniProtKB-SubCell"/>
</dbReference>
<dbReference type="InterPro" id="IPR034353">
    <property type="entry name" value="ABT1/ESF2_RRM"/>
</dbReference>
<dbReference type="EMBL" id="QBLH01001704">
    <property type="protein sequence ID" value="TGZ51357.1"/>
    <property type="molecule type" value="Genomic_DNA"/>
</dbReference>
<protein>
    <recommendedName>
        <fullName evidence="3">Activator of basal transcription 1</fullName>
    </recommendedName>
</protein>
<dbReference type="GO" id="GO:0000480">
    <property type="term" value="P:endonucleolytic cleavage in 5'-ETS of tricistronic rRNA transcript (SSU-rRNA, 5.8S rRNA, LSU-rRNA)"/>
    <property type="evidence" value="ECO:0007669"/>
    <property type="project" value="TreeGrafter"/>
</dbReference>
<organism evidence="6 7">
    <name type="scientific">Temnothorax longispinosus</name>
    <dbReference type="NCBI Taxonomy" id="300112"/>
    <lineage>
        <taxon>Eukaryota</taxon>
        <taxon>Metazoa</taxon>
        <taxon>Ecdysozoa</taxon>
        <taxon>Arthropoda</taxon>
        <taxon>Hexapoda</taxon>
        <taxon>Insecta</taxon>
        <taxon>Pterygota</taxon>
        <taxon>Neoptera</taxon>
        <taxon>Endopterygota</taxon>
        <taxon>Hymenoptera</taxon>
        <taxon>Apocrita</taxon>
        <taxon>Aculeata</taxon>
        <taxon>Formicoidea</taxon>
        <taxon>Formicidae</taxon>
        <taxon>Myrmicinae</taxon>
        <taxon>Temnothorax</taxon>
    </lineage>
</organism>
<gene>
    <name evidence="6" type="ORF">DBV15_10725</name>
</gene>
<dbReference type="Proteomes" id="UP000310200">
    <property type="component" value="Unassembled WGS sequence"/>
</dbReference>
<evidence type="ECO:0000256" key="3">
    <source>
        <dbReference type="ARBA" id="ARBA00020737"/>
    </source>
</evidence>
<dbReference type="GO" id="GO:0034462">
    <property type="term" value="P:small-subunit processome assembly"/>
    <property type="evidence" value="ECO:0007669"/>
    <property type="project" value="TreeGrafter"/>
</dbReference>
<dbReference type="GO" id="GO:0003723">
    <property type="term" value="F:RNA binding"/>
    <property type="evidence" value="ECO:0007669"/>
    <property type="project" value="UniProtKB-KW"/>
</dbReference>
<sequence length="240" mass="28533">MTYKMNQENASENTEDRTINCDAENKLTQVEKELAKAKVEKLSKKAKRGIIYLSTIPKYMNITMIQEMFSAYGKVGRVYLQLADNEIQSVKRRKKSKKAIKHFTEGWIEFESKKVAKFVAETLNNTQVSTRKKSKFYDVMWNIKYLPRFKWIHLSERLAYERAVHKQRLLTEVAQAKREVNFFSYNVDRSKKLQKKHEQGKETTFELPEVKQRDTDNEIRNRKAKTHIEDRTEFFKSIFG</sequence>
<dbReference type="GO" id="GO:0000472">
    <property type="term" value="P:endonucleolytic cleavage to generate mature 5'-end of SSU-rRNA from (SSU-rRNA, 5.8S rRNA, LSU-rRNA)"/>
    <property type="evidence" value="ECO:0007669"/>
    <property type="project" value="TreeGrafter"/>
</dbReference>
<keyword evidence="5" id="KW-0539">Nucleus</keyword>
<dbReference type="InterPro" id="IPR039119">
    <property type="entry name" value="ABT1/Esf2"/>
</dbReference>
<dbReference type="PANTHER" id="PTHR12311">
    <property type="entry name" value="ACTIVATOR OF BASAL TRANSCRIPTION 1"/>
    <property type="match status" value="1"/>
</dbReference>
<dbReference type="AlphaFoldDB" id="A0A4S2KTK2"/>
<dbReference type="PANTHER" id="PTHR12311:SF7">
    <property type="entry name" value="ACTIVATOR OF BASAL TRANSCRIPTION 1"/>
    <property type="match status" value="1"/>
</dbReference>
<comment type="caution">
    <text evidence="6">The sequence shown here is derived from an EMBL/GenBank/DDBJ whole genome shotgun (WGS) entry which is preliminary data.</text>
</comment>
<dbReference type="SUPFAM" id="SSF54928">
    <property type="entry name" value="RNA-binding domain, RBD"/>
    <property type="match status" value="1"/>
</dbReference>
<dbReference type="STRING" id="300112.A0A4S2KTK2"/>
<keyword evidence="7" id="KW-1185">Reference proteome</keyword>
<comment type="subcellular location">
    <subcellularLocation>
        <location evidence="1">Nucleus</location>
        <location evidence="1">Nucleolus</location>
    </subcellularLocation>
</comment>
<evidence type="ECO:0000256" key="5">
    <source>
        <dbReference type="ARBA" id="ARBA00023242"/>
    </source>
</evidence>
<evidence type="ECO:0000313" key="6">
    <source>
        <dbReference type="EMBL" id="TGZ51357.1"/>
    </source>
</evidence>
<accession>A0A4S2KTK2</accession>
<evidence type="ECO:0000256" key="2">
    <source>
        <dbReference type="ARBA" id="ARBA00005819"/>
    </source>
</evidence>
<evidence type="ECO:0000256" key="4">
    <source>
        <dbReference type="ARBA" id="ARBA00022884"/>
    </source>
</evidence>
<dbReference type="CDD" id="cd12263">
    <property type="entry name" value="RRM_ABT1_like"/>
    <property type="match status" value="1"/>
</dbReference>
<proteinExistence type="inferred from homology"/>
<dbReference type="Gene3D" id="3.30.70.330">
    <property type="match status" value="1"/>
</dbReference>
<dbReference type="InterPro" id="IPR035979">
    <property type="entry name" value="RBD_domain_sf"/>
</dbReference>
<reference evidence="6 7" key="1">
    <citation type="journal article" date="2019" name="Philos. Trans. R. Soc. Lond., B, Biol. Sci.">
        <title>Ant behaviour and brain gene expression of defending hosts depend on the ecological success of the intruding social parasite.</title>
        <authorList>
            <person name="Kaur R."/>
            <person name="Stoldt M."/>
            <person name="Jongepier E."/>
            <person name="Feldmeyer B."/>
            <person name="Menzel F."/>
            <person name="Bornberg-Bauer E."/>
            <person name="Foitzik S."/>
        </authorList>
    </citation>
    <scope>NUCLEOTIDE SEQUENCE [LARGE SCALE GENOMIC DNA]</scope>
    <source>
        <tissue evidence="6">Whole body</tissue>
    </source>
</reference>
<keyword evidence="4" id="KW-0694">RNA-binding</keyword>